<feature type="transmembrane region" description="Helical" evidence="1">
    <location>
        <begin position="38"/>
        <end position="54"/>
    </location>
</feature>
<evidence type="ECO:0000256" key="1">
    <source>
        <dbReference type="SAM" id="Phobius"/>
    </source>
</evidence>
<gene>
    <name evidence="2" type="ORF">HNQ80_005055</name>
</gene>
<keyword evidence="1" id="KW-0812">Transmembrane</keyword>
<dbReference type="RefSeq" id="WP_184313756.1">
    <property type="nucleotide sequence ID" value="NZ_JACHEN010000053.1"/>
</dbReference>
<protein>
    <submittedName>
        <fullName evidence="2">Uncharacterized protein</fullName>
    </submittedName>
</protein>
<keyword evidence="1" id="KW-0472">Membrane</keyword>
<comment type="caution">
    <text evidence="2">The sequence shown here is derived from an EMBL/GenBank/DDBJ whole genome shotgun (WGS) entry which is preliminary data.</text>
</comment>
<dbReference type="AlphaFoldDB" id="A0A841L3Y4"/>
<dbReference type="EMBL" id="JACHEN010000053">
    <property type="protein sequence ID" value="MBB6218880.1"/>
    <property type="molecule type" value="Genomic_DNA"/>
</dbReference>
<accession>A0A841L3Y4</accession>
<organism evidence="2 3">
    <name type="scientific">Anaerosolibacter carboniphilus</name>
    <dbReference type="NCBI Taxonomy" id="1417629"/>
    <lineage>
        <taxon>Bacteria</taxon>
        <taxon>Bacillati</taxon>
        <taxon>Bacillota</taxon>
        <taxon>Clostridia</taxon>
        <taxon>Peptostreptococcales</taxon>
        <taxon>Thermotaleaceae</taxon>
        <taxon>Anaerosolibacter</taxon>
    </lineage>
</organism>
<evidence type="ECO:0000313" key="3">
    <source>
        <dbReference type="Proteomes" id="UP000579281"/>
    </source>
</evidence>
<dbReference type="Proteomes" id="UP000579281">
    <property type="component" value="Unassembled WGS sequence"/>
</dbReference>
<sequence>MKIRNRRKSKLSKNGQGSIKQQHKLLDYIEKIKERFKIQYIIIAFIFGLVGHYSDYLSIKNGSMEMAREKFTIGKRYFIEDKDYNNAIKNFSISYKNDKHIENLLFYYVFALKCRGNQNDGDLAKKLLVENYEYLNMSEKAMLGIIEYENNNLEKAYKILDNIENPMQLDINLLDSFLDAYSNTVFKLLDYDSALQKIQRILLLLETNINEPSNSSQDKKFTVLVTPINYNANNLIYNQNQRLIGYMAKIGNTVFNYSYEKQDTEIMIRGLLISSKALNSVYMSKEDKKDFFENLNYVLSYGNNFSNINFNDKNINDDFKEVLENVIQFNELSNDNDSYMNAEKLKFIYNCLVDTYNLQWEKYDIIFNEDVYINYTGYKATDEYGLSRISLSNLDYNDGKPLVIFQSQNNVKEFNGTLTIKISQGEYDKEYDFRIGMISTNLANLSTEPLYYVPNLSDANIEESLMRYKGTSMIFKFE</sequence>
<evidence type="ECO:0000313" key="2">
    <source>
        <dbReference type="EMBL" id="MBB6218880.1"/>
    </source>
</evidence>
<name>A0A841L3Y4_9FIRM</name>
<reference evidence="2 3" key="1">
    <citation type="submission" date="2020-08" db="EMBL/GenBank/DDBJ databases">
        <title>Genomic Encyclopedia of Type Strains, Phase IV (KMG-IV): sequencing the most valuable type-strain genomes for metagenomic binning, comparative biology and taxonomic classification.</title>
        <authorList>
            <person name="Goeker M."/>
        </authorList>
    </citation>
    <scope>NUCLEOTIDE SEQUENCE [LARGE SCALE GENOMIC DNA]</scope>
    <source>
        <strain evidence="2 3">DSM 103526</strain>
    </source>
</reference>
<keyword evidence="1" id="KW-1133">Transmembrane helix</keyword>
<proteinExistence type="predicted"/>
<keyword evidence="3" id="KW-1185">Reference proteome</keyword>